<evidence type="ECO:0000313" key="10">
    <source>
        <dbReference type="Proteomes" id="UP000297638"/>
    </source>
</evidence>
<dbReference type="AlphaFoldDB" id="A0A4Y8TYI3"/>
<keyword evidence="7 8" id="KW-0472">Membrane</keyword>
<evidence type="ECO:0000256" key="2">
    <source>
        <dbReference type="ARBA" id="ARBA00022448"/>
    </source>
</evidence>
<feature type="transmembrane region" description="Helical" evidence="8">
    <location>
        <begin position="268"/>
        <end position="289"/>
    </location>
</feature>
<dbReference type="GO" id="GO:0015528">
    <property type="term" value="F:lactose:proton symporter activity"/>
    <property type="evidence" value="ECO:0007669"/>
    <property type="project" value="TreeGrafter"/>
</dbReference>
<dbReference type="InterPro" id="IPR000576">
    <property type="entry name" value="LacY/RafB_perm_fam"/>
</dbReference>
<evidence type="ECO:0000256" key="3">
    <source>
        <dbReference type="ARBA" id="ARBA00022475"/>
    </source>
</evidence>
<feature type="transmembrane region" description="Helical" evidence="8">
    <location>
        <begin position="153"/>
        <end position="171"/>
    </location>
</feature>
<keyword evidence="4" id="KW-0997">Cell inner membrane</keyword>
<evidence type="ECO:0000256" key="7">
    <source>
        <dbReference type="ARBA" id="ARBA00023136"/>
    </source>
</evidence>
<dbReference type="SUPFAM" id="SSF103473">
    <property type="entry name" value="MFS general substrate transporter"/>
    <property type="match status" value="1"/>
</dbReference>
<dbReference type="Pfam" id="PF01306">
    <property type="entry name" value="LacY_symp"/>
    <property type="match status" value="1"/>
</dbReference>
<accession>A0A4Y8TYI3</accession>
<proteinExistence type="predicted"/>
<feature type="transmembrane region" description="Helical" evidence="8">
    <location>
        <begin position="301"/>
        <end position="320"/>
    </location>
</feature>
<dbReference type="RefSeq" id="WP_134779746.1">
    <property type="nucleotide sequence ID" value="NZ_SPDS01000001.1"/>
</dbReference>
<keyword evidence="3" id="KW-1003">Cell membrane</keyword>
<dbReference type="Gene3D" id="1.20.1250.20">
    <property type="entry name" value="MFS general substrate transporter like domains"/>
    <property type="match status" value="2"/>
</dbReference>
<feature type="transmembrane region" description="Helical" evidence="8">
    <location>
        <begin position="326"/>
        <end position="347"/>
    </location>
</feature>
<keyword evidence="2" id="KW-0813">Transport</keyword>
<feature type="transmembrane region" description="Helical" evidence="8">
    <location>
        <begin position="109"/>
        <end position="132"/>
    </location>
</feature>
<sequence>MAGITTTYKNPIYLQSSFSMLLFFASWGIWWSFFQIWLTSESAGLGLTGAQVGTLYSVNSLATLILMFAYGAIQDRLGDRKHLATILASVTVLIGPFCTWVYQPLLQSQFMAGVLIGAIVLSTGFLAGVGLFEALTERYSRRFNFEYGQARMWGSFGYALVALAAGFLFTINPMLNFWIGSVLGLAHLLLLVLGRTNRQPVIAAGSGRKILSPATTPTIREMFRLFRLPSLWLIILFVMLSWTFYTVFDQQMFPEFYTGLFESPETGQRVYGILNSVQVFVEAAMLGIIPLVMRRIGIRSALLLGVAIMFVRIISCALVDDPVLVSAIKMLHAIETPLFILPIFRYFTLHFNPALSATLYMVGFQVSAQIGNVILSTPLGALHDRMGYQQTFIVISLVVLLAGIYGFFALKKDDQQVDGDPFMRHAKAAMNS</sequence>
<feature type="transmembrane region" description="Helical" evidence="8">
    <location>
        <begin position="53"/>
        <end position="71"/>
    </location>
</feature>
<name>A0A4Y8TYI3_9MICC</name>
<dbReference type="InterPro" id="IPR036259">
    <property type="entry name" value="MFS_trans_sf"/>
</dbReference>
<evidence type="ECO:0000256" key="1">
    <source>
        <dbReference type="ARBA" id="ARBA00004429"/>
    </source>
</evidence>
<comment type="caution">
    <text evidence="9">The sequence shown here is derived from an EMBL/GenBank/DDBJ whole genome shotgun (WGS) entry which is preliminary data.</text>
</comment>
<evidence type="ECO:0000313" key="9">
    <source>
        <dbReference type="EMBL" id="TFH56619.1"/>
    </source>
</evidence>
<protein>
    <submittedName>
        <fullName evidence="9">MFS transporter</fullName>
    </submittedName>
</protein>
<feature type="transmembrane region" description="Helical" evidence="8">
    <location>
        <begin position="12"/>
        <end position="33"/>
    </location>
</feature>
<reference evidence="9 10" key="1">
    <citation type="submission" date="2019-03" db="EMBL/GenBank/DDBJ databases">
        <title>Glutamicibacter sp. LJH19 genome.</title>
        <authorList>
            <person name="Sinai Borker S."/>
            <person name="Kumar R."/>
        </authorList>
    </citation>
    <scope>NUCLEOTIDE SEQUENCE [LARGE SCALE GENOMIC DNA]</scope>
    <source>
        <strain evidence="9 10">LJH19</strain>
    </source>
</reference>
<dbReference type="Proteomes" id="UP000297638">
    <property type="component" value="Unassembled WGS sequence"/>
</dbReference>
<evidence type="ECO:0000256" key="8">
    <source>
        <dbReference type="SAM" id="Phobius"/>
    </source>
</evidence>
<dbReference type="PANTHER" id="PTHR23522">
    <property type="entry name" value="BLL5896 PROTEIN"/>
    <property type="match status" value="1"/>
</dbReference>
<keyword evidence="5 8" id="KW-0812">Transmembrane</keyword>
<evidence type="ECO:0000256" key="5">
    <source>
        <dbReference type="ARBA" id="ARBA00022692"/>
    </source>
</evidence>
<feature type="transmembrane region" description="Helical" evidence="8">
    <location>
        <begin position="83"/>
        <end position="103"/>
    </location>
</feature>
<gene>
    <name evidence="9" type="ORF">EXY26_06195</name>
</gene>
<dbReference type="NCBIfam" id="TIGR00882">
    <property type="entry name" value="2A0105"/>
    <property type="match status" value="1"/>
</dbReference>
<organism evidence="9 10">
    <name type="scientific">Glutamicibacter arilaitensis</name>
    <dbReference type="NCBI Taxonomy" id="256701"/>
    <lineage>
        <taxon>Bacteria</taxon>
        <taxon>Bacillati</taxon>
        <taxon>Actinomycetota</taxon>
        <taxon>Actinomycetes</taxon>
        <taxon>Micrococcales</taxon>
        <taxon>Micrococcaceae</taxon>
        <taxon>Glutamicibacter</taxon>
    </lineage>
</organism>
<comment type="subcellular location">
    <subcellularLocation>
        <location evidence="1">Cell inner membrane</location>
        <topology evidence="1">Multi-pass membrane protein</topology>
    </subcellularLocation>
</comment>
<feature type="transmembrane region" description="Helical" evidence="8">
    <location>
        <begin position="391"/>
        <end position="410"/>
    </location>
</feature>
<dbReference type="PANTHER" id="PTHR23522:SF10">
    <property type="entry name" value="3-PHENYLPROPIONIC ACID TRANSPORTER-RELATED"/>
    <property type="match status" value="1"/>
</dbReference>
<feature type="transmembrane region" description="Helical" evidence="8">
    <location>
        <begin position="177"/>
        <end position="194"/>
    </location>
</feature>
<evidence type="ECO:0000256" key="6">
    <source>
        <dbReference type="ARBA" id="ARBA00022989"/>
    </source>
</evidence>
<keyword evidence="6 8" id="KW-1133">Transmembrane helix</keyword>
<feature type="transmembrane region" description="Helical" evidence="8">
    <location>
        <begin position="230"/>
        <end position="248"/>
    </location>
</feature>
<feature type="transmembrane region" description="Helical" evidence="8">
    <location>
        <begin position="359"/>
        <end position="379"/>
    </location>
</feature>
<dbReference type="NCBIfam" id="NF007077">
    <property type="entry name" value="PRK09528.1"/>
    <property type="match status" value="1"/>
</dbReference>
<dbReference type="PRINTS" id="PR00174">
    <property type="entry name" value="LACYSMPORT"/>
</dbReference>
<evidence type="ECO:0000256" key="4">
    <source>
        <dbReference type="ARBA" id="ARBA00022519"/>
    </source>
</evidence>
<dbReference type="GO" id="GO:0030395">
    <property type="term" value="F:lactose binding"/>
    <property type="evidence" value="ECO:0007669"/>
    <property type="project" value="TreeGrafter"/>
</dbReference>
<dbReference type="EMBL" id="SPDS01000001">
    <property type="protein sequence ID" value="TFH56619.1"/>
    <property type="molecule type" value="Genomic_DNA"/>
</dbReference>
<dbReference type="GO" id="GO:0005886">
    <property type="term" value="C:plasma membrane"/>
    <property type="evidence" value="ECO:0007669"/>
    <property type="project" value="UniProtKB-SubCell"/>
</dbReference>